<sequence length="60" mass="6504">MVAPSQAGMGTEALVDNIDEVVATVVLDAVALDHYACFPTNIISSMYLYIRCRRKDLGDA</sequence>
<organism evidence="1 2">
    <name type="scientific">Ktedonospora formicarum</name>
    <dbReference type="NCBI Taxonomy" id="2778364"/>
    <lineage>
        <taxon>Bacteria</taxon>
        <taxon>Bacillati</taxon>
        <taxon>Chloroflexota</taxon>
        <taxon>Ktedonobacteria</taxon>
        <taxon>Ktedonobacterales</taxon>
        <taxon>Ktedonobacteraceae</taxon>
        <taxon>Ktedonospora</taxon>
    </lineage>
</organism>
<dbReference type="EMBL" id="BNJF01000008">
    <property type="protein sequence ID" value="GHO50570.1"/>
    <property type="molecule type" value="Genomic_DNA"/>
</dbReference>
<dbReference type="AlphaFoldDB" id="A0A8J3MZ98"/>
<dbReference type="Proteomes" id="UP000612362">
    <property type="component" value="Unassembled WGS sequence"/>
</dbReference>
<gene>
    <name evidence="1" type="ORF">KSX_87330</name>
</gene>
<evidence type="ECO:0000313" key="2">
    <source>
        <dbReference type="Proteomes" id="UP000612362"/>
    </source>
</evidence>
<reference evidence="1" key="1">
    <citation type="submission" date="2020-10" db="EMBL/GenBank/DDBJ databases">
        <title>Taxonomic study of unclassified bacteria belonging to the class Ktedonobacteria.</title>
        <authorList>
            <person name="Yabe S."/>
            <person name="Wang C.M."/>
            <person name="Zheng Y."/>
            <person name="Sakai Y."/>
            <person name="Cavaletti L."/>
            <person name="Monciardini P."/>
            <person name="Donadio S."/>
        </authorList>
    </citation>
    <scope>NUCLEOTIDE SEQUENCE</scope>
    <source>
        <strain evidence="1">SOSP1-1</strain>
    </source>
</reference>
<accession>A0A8J3MZ98</accession>
<comment type="caution">
    <text evidence="1">The sequence shown here is derived from an EMBL/GenBank/DDBJ whole genome shotgun (WGS) entry which is preliminary data.</text>
</comment>
<proteinExistence type="predicted"/>
<keyword evidence="2" id="KW-1185">Reference proteome</keyword>
<name>A0A8J3MZ98_9CHLR</name>
<evidence type="ECO:0000313" key="1">
    <source>
        <dbReference type="EMBL" id="GHO50570.1"/>
    </source>
</evidence>
<protein>
    <submittedName>
        <fullName evidence="1">Uncharacterized protein</fullName>
    </submittedName>
</protein>